<evidence type="ECO:0000313" key="3">
    <source>
        <dbReference type="Proteomes" id="UP001191082"/>
    </source>
</evidence>
<name>A0ABY2XCM3_9RHOB</name>
<organism evidence="2 3">
    <name type="scientific">Arenibacterium halophilum</name>
    <dbReference type="NCBI Taxonomy" id="2583821"/>
    <lineage>
        <taxon>Bacteria</taxon>
        <taxon>Pseudomonadati</taxon>
        <taxon>Pseudomonadota</taxon>
        <taxon>Alphaproteobacteria</taxon>
        <taxon>Rhodobacterales</taxon>
        <taxon>Paracoccaceae</taxon>
        <taxon>Arenibacterium</taxon>
    </lineage>
</organism>
<accession>A0ABY2XCM3</accession>
<protein>
    <recommendedName>
        <fullName evidence="4">Transmembrane protein</fullName>
    </recommendedName>
</protein>
<comment type="caution">
    <text evidence="2">The sequence shown here is derived from an EMBL/GenBank/DDBJ whole genome shotgun (WGS) entry which is preliminary data.</text>
</comment>
<feature type="transmembrane region" description="Helical" evidence="1">
    <location>
        <begin position="223"/>
        <end position="242"/>
    </location>
</feature>
<keyword evidence="1" id="KW-1133">Transmembrane helix</keyword>
<keyword evidence="1" id="KW-0472">Membrane</keyword>
<reference evidence="2 3" key="1">
    <citation type="submission" date="2019-05" db="EMBL/GenBank/DDBJ databases">
        <title>Marivita sp. nov. isolated from sea sediment.</title>
        <authorList>
            <person name="Kim W."/>
        </authorList>
    </citation>
    <scope>NUCLEOTIDE SEQUENCE [LARGE SCALE GENOMIC DNA]</scope>
    <source>
        <strain evidence="2 3">CAU 1492</strain>
    </source>
</reference>
<proteinExistence type="predicted"/>
<evidence type="ECO:0000313" key="2">
    <source>
        <dbReference type="EMBL" id="TMV13580.1"/>
    </source>
</evidence>
<keyword evidence="1" id="KW-0812">Transmembrane</keyword>
<dbReference type="EMBL" id="VCPC01000002">
    <property type="protein sequence ID" value="TMV13580.1"/>
    <property type="molecule type" value="Genomic_DNA"/>
</dbReference>
<sequence length="248" mass="27245">MSLDFPFDDYGLTPKSADLSQVSGRRDLAVKAILAWLDAQPQSLWMHYLRSRTFDPATLDREIGIRLATHPSLDSANARLLFWKLFRHYPYFGARSEQTRLGSGHAALEMSLTTLAGRIACSQLDPSRLELSAGELRSALTAFEIARTKARARGWRRSAAPFAIPDTLFQPHRGRPAAVPDSFPEPSDPAQAALVMAHSGFSMSDIKASNQSAIALKRQGRRWNTLILTALAIALGTVAFSMHSTGLI</sequence>
<dbReference type="Proteomes" id="UP001191082">
    <property type="component" value="Unassembled WGS sequence"/>
</dbReference>
<evidence type="ECO:0000256" key="1">
    <source>
        <dbReference type="SAM" id="Phobius"/>
    </source>
</evidence>
<gene>
    <name evidence="2" type="ORF">FGK64_12655</name>
</gene>
<dbReference type="RefSeq" id="WP_138864134.1">
    <property type="nucleotide sequence ID" value="NZ_VCPC01000002.1"/>
</dbReference>
<keyword evidence="3" id="KW-1185">Reference proteome</keyword>
<evidence type="ECO:0008006" key="4">
    <source>
        <dbReference type="Google" id="ProtNLM"/>
    </source>
</evidence>